<feature type="transmembrane region" description="Helical" evidence="7">
    <location>
        <begin position="299"/>
        <end position="317"/>
    </location>
</feature>
<accession>A0ABT6DK58</accession>
<dbReference type="InterPro" id="IPR036259">
    <property type="entry name" value="MFS_trans_sf"/>
</dbReference>
<keyword evidence="4 7" id="KW-0812">Transmembrane</keyword>
<feature type="transmembrane region" description="Helical" evidence="7">
    <location>
        <begin position="220"/>
        <end position="243"/>
    </location>
</feature>
<dbReference type="CDD" id="cd17503">
    <property type="entry name" value="MFS_LmrB_MDR_like"/>
    <property type="match status" value="1"/>
</dbReference>
<feature type="transmembrane region" description="Helical" evidence="7">
    <location>
        <begin position="76"/>
        <end position="95"/>
    </location>
</feature>
<dbReference type="PANTHER" id="PTHR42718:SF46">
    <property type="entry name" value="BLR6921 PROTEIN"/>
    <property type="match status" value="1"/>
</dbReference>
<evidence type="ECO:0000259" key="8">
    <source>
        <dbReference type="PROSITE" id="PS50850"/>
    </source>
</evidence>
<dbReference type="SUPFAM" id="SSF103473">
    <property type="entry name" value="MFS general substrate transporter"/>
    <property type="match status" value="1"/>
</dbReference>
<protein>
    <submittedName>
        <fullName evidence="9">Multidrug transporter subunit MdtD</fullName>
    </submittedName>
</protein>
<keyword evidence="10" id="KW-1185">Reference proteome</keyword>
<keyword evidence="2" id="KW-0813">Transport</keyword>
<proteinExistence type="predicted"/>
<comment type="caution">
    <text evidence="9">The sequence shown here is derived from an EMBL/GenBank/DDBJ whole genome shotgun (WGS) entry which is preliminary data.</text>
</comment>
<sequence length="469" mass="50845">MSEQRSQNILLWLVAIGFFMETLDATIVNTALPSMAKSLGESPLLMQSVVIAYSLTIAIVIPASGWIADRFGTRKVFFSAILLFSFGSLACAFSQTLSQLVVSRVLQGMGGAMMMPVGRLAVLRAFPNEGFLRAISFVTIPALIGPLIGPTLGGWLVQFASWHWIFLINIPVGILGCIATYIYMPDSRGPERRHFDIPGFLMLSSSMVCISFALDGLSELGFQQATVMMLLIFGLASLCAYWLHARKSTEPLFSLQLFGSQSYTIGLMGNLFARIGSSSMPFLIPLLLQVSLKFTPFEAGMTMIPVALAGIFAKRLATPLILRLGYRNVLVGNTLCVGLAMASFSLFSLSQPGWLRLIQLLFFGTVNSIQFTAMNTLTLKDLETKLASSGNSLFSMIQMLAMSFAVAAAGALLSTFAGHYGFSDEGAYALQAFKATFICMGVITCSSAWIFWQLPPDLKDSSTEPVEAV</sequence>
<keyword evidence="6 7" id="KW-0472">Membrane</keyword>
<feature type="transmembrane region" description="Helical" evidence="7">
    <location>
        <begin position="263"/>
        <end position="287"/>
    </location>
</feature>
<evidence type="ECO:0000256" key="5">
    <source>
        <dbReference type="ARBA" id="ARBA00022989"/>
    </source>
</evidence>
<dbReference type="RefSeq" id="WP_277578720.1">
    <property type="nucleotide sequence ID" value="NZ_JANRMI010000003.1"/>
</dbReference>
<feature type="transmembrane region" description="Helical" evidence="7">
    <location>
        <begin position="400"/>
        <end position="422"/>
    </location>
</feature>
<evidence type="ECO:0000256" key="4">
    <source>
        <dbReference type="ARBA" id="ARBA00022692"/>
    </source>
</evidence>
<dbReference type="PROSITE" id="PS50850">
    <property type="entry name" value="MFS"/>
    <property type="match status" value="1"/>
</dbReference>
<evidence type="ECO:0000313" key="10">
    <source>
        <dbReference type="Proteomes" id="UP001152321"/>
    </source>
</evidence>
<feature type="transmembrane region" description="Helical" evidence="7">
    <location>
        <begin position="428"/>
        <end position="452"/>
    </location>
</feature>
<feature type="domain" description="Major facilitator superfamily (MFS) profile" evidence="8">
    <location>
        <begin position="10"/>
        <end position="459"/>
    </location>
</feature>
<feature type="transmembrane region" description="Helical" evidence="7">
    <location>
        <begin position="195"/>
        <end position="214"/>
    </location>
</feature>
<keyword evidence="3" id="KW-1003">Cell membrane</keyword>
<feature type="transmembrane region" description="Helical" evidence="7">
    <location>
        <begin position="329"/>
        <end position="351"/>
    </location>
</feature>
<dbReference type="EMBL" id="JANRMI010000003">
    <property type="protein sequence ID" value="MDG0817245.1"/>
    <property type="molecule type" value="Genomic_DNA"/>
</dbReference>
<dbReference type="Gene3D" id="1.20.1720.10">
    <property type="entry name" value="Multidrug resistance protein D"/>
    <property type="match status" value="1"/>
</dbReference>
<evidence type="ECO:0000256" key="6">
    <source>
        <dbReference type="ARBA" id="ARBA00023136"/>
    </source>
</evidence>
<dbReference type="InterPro" id="IPR004638">
    <property type="entry name" value="EmrB-like"/>
</dbReference>
<feature type="transmembrane region" description="Helical" evidence="7">
    <location>
        <begin position="162"/>
        <end position="183"/>
    </location>
</feature>
<feature type="transmembrane region" description="Helical" evidence="7">
    <location>
        <begin position="101"/>
        <end position="122"/>
    </location>
</feature>
<dbReference type="NCBIfam" id="NF007799">
    <property type="entry name" value="PRK10504.1"/>
    <property type="match status" value="1"/>
</dbReference>
<feature type="transmembrane region" description="Helical" evidence="7">
    <location>
        <begin position="357"/>
        <end position="379"/>
    </location>
</feature>
<dbReference type="PRINTS" id="PR01036">
    <property type="entry name" value="TCRTETB"/>
</dbReference>
<evidence type="ECO:0000256" key="1">
    <source>
        <dbReference type="ARBA" id="ARBA00004651"/>
    </source>
</evidence>
<keyword evidence="5 7" id="KW-1133">Transmembrane helix</keyword>
<reference evidence="9" key="1">
    <citation type="submission" date="2022-08" db="EMBL/GenBank/DDBJ databases">
        <title>Novel Bdellovibrio Species Isolated from Svalbard: Designation Bdellovibrio svalbardensis.</title>
        <authorList>
            <person name="Mitchell R.J."/>
            <person name="Choi S.Y."/>
        </authorList>
    </citation>
    <scope>NUCLEOTIDE SEQUENCE</scope>
    <source>
        <strain evidence="9">PAP01</strain>
    </source>
</reference>
<dbReference type="Pfam" id="PF07690">
    <property type="entry name" value="MFS_1"/>
    <property type="match status" value="1"/>
</dbReference>
<gene>
    <name evidence="9" type="primary">mdtD</name>
    <name evidence="9" type="ORF">NWE73_12765</name>
</gene>
<evidence type="ECO:0000256" key="7">
    <source>
        <dbReference type="SAM" id="Phobius"/>
    </source>
</evidence>
<evidence type="ECO:0000313" key="9">
    <source>
        <dbReference type="EMBL" id="MDG0817245.1"/>
    </source>
</evidence>
<dbReference type="Gene3D" id="1.20.1250.20">
    <property type="entry name" value="MFS general substrate transporter like domains"/>
    <property type="match status" value="1"/>
</dbReference>
<dbReference type="InterPro" id="IPR011701">
    <property type="entry name" value="MFS"/>
</dbReference>
<dbReference type="NCBIfam" id="TIGR00711">
    <property type="entry name" value="efflux_EmrB"/>
    <property type="match status" value="1"/>
</dbReference>
<evidence type="ECO:0000256" key="3">
    <source>
        <dbReference type="ARBA" id="ARBA00022475"/>
    </source>
</evidence>
<dbReference type="PANTHER" id="PTHR42718">
    <property type="entry name" value="MAJOR FACILITATOR SUPERFAMILY MULTIDRUG TRANSPORTER MFSC"/>
    <property type="match status" value="1"/>
</dbReference>
<dbReference type="Proteomes" id="UP001152321">
    <property type="component" value="Unassembled WGS sequence"/>
</dbReference>
<name>A0ABT6DK58_9BACT</name>
<feature type="transmembrane region" description="Helical" evidence="7">
    <location>
        <begin position="9"/>
        <end position="32"/>
    </location>
</feature>
<comment type="subcellular location">
    <subcellularLocation>
        <location evidence="1">Cell membrane</location>
        <topology evidence="1">Multi-pass membrane protein</topology>
    </subcellularLocation>
</comment>
<evidence type="ECO:0000256" key="2">
    <source>
        <dbReference type="ARBA" id="ARBA00022448"/>
    </source>
</evidence>
<feature type="transmembrane region" description="Helical" evidence="7">
    <location>
        <begin position="44"/>
        <end position="64"/>
    </location>
</feature>
<feature type="transmembrane region" description="Helical" evidence="7">
    <location>
        <begin position="134"/>
        <end position="156"/>
    </location>
</feature>
<dbReference type="InterPro" id="IPR020846">
    <property type="entry name" value="MFS_dom"/>
</dbReference>
<organism evidence="9 10">
    <name type="scientific">Bdellovibrio svalbardensis</name>
    <dbReference type="NCBI Taxonomy" id="2972972"/>
    <lineage>
        <taxon>Bacteria</taxon>
        <taxon>Pseudomonadati</taxon>
        <taxon>Bdellovibrionota</taxon>
        <taxon>Bdellovibrionia</taxon>
        <taxon>Bdellovibrionales</taxon>
        <taxon>Pseudobdellovibrionaceae</taxon>
        <taxon>Bdellovibrio</taxon>
    </lineage>
</organism>